<accession>A0A1G5GHE0</accession>
<dbReference type="InterPro" id="IPR015424">
    <property type="entry name" value="PyrdxlP-dep_Trfase"/>
</dbReference>
<comment type="similarity">
    <text evidence="2 7">Belongs to the group II decarboxylase family.</text>
</comment>
<dbReference type="AlphaFoldDB" id="A0A1G5GHE0"/>
<evidence type="ECO:0000313" key="9">
    <source>
        <dbReference type="Proteomes" id="UP000198870"/>
    </source>
</evidence>
<dbReference type="Pfam" id="PF00282">
    <property type="entry name" value="Pyridoxal_deC"/>
    <property type="match status" value="1"/>
</dbReference>
<dbReference type="Gene3D" id="3.90.1150.10">
    <property type="entry name" value="Aspartate Aminotransferase, domain 1"/>
    <property type="match status" value="1"/>
</dbReference>
<dbReference type="Proteomes" id="UP000198870">
    <property type="component" value="Unassembled WGS sequence"/>
</dbReference>
<dbReference type="EMBL" id="FMUX01000010">
    <property type="protein sequence ID" value="SCY50963.1"/>
    <property type="molecule type" value="Genomic_DNA"/>
</dbReference>
<evidence type="ECO:0000256" key="3">
    <source>
        <dbReference type="ARBA" id="ARBA00022793"/>
    </source>
</evidence>
<dbReference type="GO" id="GO:0005737">
    <property type="term" value="C:cytoplasm"/>
    <property type="evidence" value="ECO:0007669"/>
    <property type="project" value="TreeGrafter"/>
</dbReference>
<evidence type="ECO:0000256" key="7">
    <source>
        <dbReference type="RuleBase" id="RU000382"/>
    </source>
</evidence>
<proteinExistence type="inferred from homology"/>
<sequence length="561" mass="62532">MEEQVSAEKSDGMKQEWVNLIRVFTCPEDEKTRDVLVHHMRQILFELHDFLIQNVGITEAVSLKEISDRCTDTVMNSLPEKRLADVVSGVFEEIAPHAVNVASPYFVGHMTAAIPYFMVHLKAIVAALNQNVVKLETSKMLSVVEKQVVAKVHRIIYQKDEAFYREHVQNTHTSLGSFTEGGTTANLTALWVARNRALGPVGAFEGVEVEGLPAAYAAHNIDRCVILVSRRCHYSLRKCGGILGIGNGNIIPVPVDRTNRMRVDRLAEMIEGFKKEGRTRVAAVVTVAGTTETGNVDPIPEISALCRKEGIYLHADAAWGGPTLMSETYAHLLKGIEQVDSVTIDGHKQFYMPMSTGMVFFKDPTSLDAVAYHANYIIRKGSVDLGSKTLSGSREANCLILDSAFKIMGSRGYGMLIDHGIELARSFAEEIERRGIFQLVTRPELNILTYRVCPAPFQEEMAQASPERILELNEHFNEVNRALQQEQREAGNSFVSRTVLELETVFPGFPEGKVVVLRSVLMNPLTTMDVLRDILDEQEALYADWLRGTSTRKGRNREDAI</sequence>
<evidence type="ECO:0000256" key="6">
    <source>
        <dbReference type="PIRSR" id="PIRSR602129-50"/>
    </source>
</evidence>
<evidence type="ECO:0000256" key="1">
    <source>
        <dbReference type="ARBA" id="ARBA00001933"/>
    </source>
</evidence>
<dbReference type="GO" id="GO:0019752">
    <property type="term" value="P:carboxylic acid metabolic process"/>
    <property type="evidence" value="ECO:0007669"/>
    <property type="project" value="InterPro"/>
</dbReference>
<gene>
    <name evidence="8" type="ORF">SAMN05216233_110170</name>
</gene>
<dbReference type="RefSeq" id="WP_092211442.1">
    <property type="nucleotide sequence ID" value="NZ_FMUX01000010.1"/>
</dbReference>
<organism evidence="8 9">
    <name type="scientific">Desulfoluna spongiiphila</name>
    <dbReference type="NCBI Taxonomy" id="419481"/>
    <lineage>
        <taxon>Bacteria</taxon>
        <taxon>Pseudomonadati</taxon>
        <taxon>Thermodesulfobacteriota</taxon>
        <taxon>Desulfobacteria</taxon>
        <taxon>Desulfobacterales</taxon>
        <taxon>Desulfolunaceae</taxon>
        <taxon>Desulfoluna</taxon>
    </lineage>
</organism>
<dbReference type="InterPro" id="IPR015422">
    <property type="entry name" value="PyrdxlP-dep_Trfase_small"/>
</dbReference>
<dbReference type="PANTHER" id="PTHR45677:SF8">
    <property type="entry name" value="CYSTEINE SULFINIC ACID DECARBOXYLASE"/>
    <property type="match status" value="1"/>
</dbReference>
<keyword evidence="9" id="KW-1185">Reference proteome</keyword>
<evidence type="ECO:0000313" key="8">
    <source>
        <dbReference type="EMBL" id="SCY50963.1"/>
    </source>
</evidence>
<dbReference type="GO" id="GO:0030170">
    <property type="term" value="F:pyridoxal phosphate binding"/>
    <property type="evidence" value="ECO:0007669"/>
    <property type="project" value="InterPro"/>
</dbReference>
<keyword evidence="5 7" id="KW-0456">Lyase</keyword>
<evidence type="ECO:0000256" key="2">
    <source>
        <dbReference type="ARBA" id="ARBA00009533"/>
    </source>
</evidence>
<comment type="cofactor">
    <cofactor evidence="1 6 7">
        <name>pyridoxal 5'-phosphate</name>
        <dbReference type="ChEBI" id="CHEBI:597326"/>
    </cofactor>
</comment>
<dbReference type="STRING" id="419481.SAMN05216233_110170"/>
<dbReference type="OrthoDB" id="9803665at2"/>
<dbReference type="SUPFAM" id="SSF53383">
    <property type="entry name" value="PLP-dependent transferases"/>
    <property type="match status" value="1"/>
</dbReference>
<dbReference type="PANTHER" id="PTHR45677">
    <property type="entry name" value="GLUTAMATE DECARBOXYLASE-RELATED"/>
    <property type="match status" value="1"/>
</dbReference>
<keyword evidence="4 6" id="KW-0663">Pyridoxal phosphate</keyword>
<evidence type="ECO:0000256" key="4">
    <source>
        <dbReference type="ARBA" id="ARBA00022898"/>
    </source>
</evidence>
<reference evidence="8 9" key="1">
    <citation type="submission" date="2016-10" db="EMBL/GenBank/DDBJ databases">
        <authorList>
            <person name="de Groot N.N."/>
        </authorList>
    </citation>
    <scope>NUCLEOTIDE SEQUENCE [LARGE SCALE GENOMIC DNA]</scope>
    <source>
        <strain evidence="8 9">AA1</strain>
    </source>
</reference>
<dbReference type="GO" id="GO:0016831">
    <property type="term" value="F:carboxy-lyase activity"/>
    <property type="evidence" value="ECO:0007669"/>
    <property type="project" value="UniProtKB-KW"/>
</dbReference>
<keyword evidence="3" id="KW-0210">Decarboxylase</keyword>
<dbReference type="Gene3D" id="3.40.640.10">
    <property type="entry name" value="Type I PLP-dependent aspartate aminotransferase-like (Major domain)"/>
    <property type="match status" value="1"/>
</dbReference>
<protein>
    <submittedName>
        <fullName evidence="8">Glutamate decarboxylase</fullName>
    </submittedName>
</protein>
<dbReference type="InterPro" id="IPR015421">
    <property type="entry name" value="PyrdxlP-dep_Trfase_major"/>
</dbReference>
<dbReference type="InterPro" id="IPR002129">
    <property type="entry name" value="PyrdxlP-dep_de-COase"/>
</dbReference>
<evidence type="ECO:0000256" key="5">
    <source>
        <dbReference type="ARBA" id="ARBA00023239"/>
    </source>
</evidence>
<feature type="modified residue" description="N6-(pyridoxal phosphate)lysine" evidence="6">
    <location>
        <position position="348"/>
    </location>
</feature>
<name>A0A1G5GHE0_9BACT</name>